<dbReference type="SUPFAM" id="SSF50978">
    <property type="entry name" value="WD40 repeat-like"/>
    <property type="match status" value="1"/>
</dbReference>
<evidence type="ECO:0000256" key="4">
    <source>
        <dbReference type="ARBA" id="ARBA00022786"/>
    </source>
</evidence>
<dbReference type="EMBL" id="MU004198">
    <property type="protein sequence ID" value="KAF2489798.1"/>
    <property type="molecule type" value="Genomic_DNA"/>
</dbReference>
<feature type="compositionally biased region" description="Low complexity" evidence="7">
    <location>
        <begin position="60"/>
        <end position="74"/>
    </location>
</feature>
<feature type="repeat" description="WD" evidence="6">
    <location>
        <begin position="323"/>
        <end position="358"/>
    </location>
</feature>
<name>A0A6A6QBE8_9PEZI</name>
<dbReference type="PROSITE" id="PS50082">
    <property type="entry name" value="WD_REPEATS_2"/>
    <property type="match status" value="2"/>
</dbReference>
<feature type="region of interest" description="Disordered" evidence="7">
    <location>
        <begin position="1"/>
        <end position="148"/>
    </location>
</feature>
<comment type="similarity">
    <text evidence="5">Belongs to the WD repeat cdt2 family.</text>
</comment>
<organism evidence="8 9">
    <name type="scientific">Lophium mytilinum</name>
    <dbReference type="NCBI Taxonomy" id="390894"/>
    <lineage>
        <taxon>Eukaryota</taxon>
        <taxon>Fungi</taxon>
        <taxon>Dikarya</taxon>
        <taxon>Ascomycota</taxon>
        <taxon>Pezizomycotina</taxon>
        <taxon>Dothideomycetes</taxon>
        <taxon>Pleosporomycetidae</taxon>
        <taxon>Mytilinidiales</taxon>
        <taxon>Mytilinidiaceae</taxon>
        <taxon>Lophium</taxon>
    </lineage>
</organism>
<evidence type="ECO:0000256" key="1">
    <source>
        <dbReference type="ARBA" id="ARBA00004906"/>
    </source>
</evidence>
<dbReference type="Gene3D" id="2.130.10.10">
    <property type="entry name" value="YVTN repeat-like/Quinoprotein amine dehydrogenase"/>
    <property type="match status" value="2"/>
</dbReference>
<dbReference type="AlphaFoldDB" id="A0A6A6QBE8"/>
<gene>
    <name evidence="8" type="ORF">BU16DRAFT_518402</name>
</gene>
<comment type="pathway">
    <text evidence="1">Protein modification; protein ubiquitination.</text>
</comment>
<dbReference type="GO" id="GO:0043161">
    <property type="term" value="P:proteasome-mediated ubiquitin-dependent protein catabolic process"/>
    <property type="evidence" value="ECO:0007669"/>
    <property type="project" value="TreeGrafter"/>
</dbReference>
<evidence type="ECO:0000313" key="9">
    <source>
        <dbReference type="Proteomes" id="UP000799750"/>
    </source>
</evidence>
<evidence type="ECO:0000256" key="5">
    <source>
        <dbReference type="ARBA" id="ARBA00038344"/>
    </source>
</evidence>
<dbReference type="Pfam" id="PF00400">
    <property type="entry name" value="WD40"/>
    <property type="match status" value="4"/>
</dbReference>
<protein>
    <submittedName>
        <fullName evidence="8">WD40 repeat-like protein</fullName>
    </submittedName>
</protein>
<keyword evidence="4" id="KW-0833">Ubl conjugation pathway</keyword>
<evidence type="ECO:0000256" key="3">
    <source>
        <dbReference type="ARBA" id="ARBA00022737"/>
    </source>
</evidence>
<dbReference type="SMART" id="SM00320">
    <property type="entry name" value="WD40"/>
    <property type="match status" value="6"/>
</dbReference>
<dbReference type="InterPro" id="IPR051865">
    <property type="entry name" value="WD-repeat_CDT2_adapter"/>
</dbReference>
<evidence type="ECO:0000256" key="2">
    <source>
        <dbReference type="ARBA" id="ARBA00022574"/>
    </source>
</evidence>
<dbReference type="Proteomes" id="UP000799750">
    <property type="component" value="Unassembled WGS sequence"/>
</dbReference>
<dbReference type="PANTHER" id="PTHR22852:SF0">
    <property type="entry name" value="DENTICLELESS PROTEIN HOMOLOG"/>
    <property type="match status" value="1"/>
</dbReference>
<reference evidence="8" key="1">
    <citation type="journal article" date="2020" name="Stud. Mycol.">
        <title>101 Dothideomycetes genomes: a test case for predicting lifestyles and emergence of pathogens.</title>
        <authorList>
            <person name="Haridas S."/>
            <person name="Albert R."/>
            <person name="Binder M."/>
            <person name="Bloem J."/>
            <person name="Labutti K."/>
            <person name="Salamov A."/>
            <person name="Andreopoulos B."/>
            <person name="Baker S."/>
            <person name="Barry K."/>
            <person name="Bills G."/>
            <person name="Bluhm B."/>
            <person name="Cannon C."/>
            <person name="Castanera R."/>
            <person name="Culley D."/>
            <person name="Daum C."/>
            <person name="Ezra D."/>
            <person name="Gonzalez J."/>
            <person name="Henrissat B."/>
            <person name="Kuo A."/>
            <person name="Liang C."/>
            <person name="Lipzen A."/>
            <person name="Lutzoni F."/>
            <person name="Magnuson J."/>
            <person name="Mondo S."/>
            <person name="Nolan M."/>
            <person name="Ohm R."/>
            <person name="Pangilinan J."/>
            <person name="Park H.-J."/>
            <person name="Ramirez L."/>
            <person name="Alfaro M."/>
            <person name="Sun H."/>
            <person name="Tritt A."/>
            <person name="Yoshinaga Y."/>
            <person name="Zwiers L.-H."/>
            <person name="Turgeon B."/>
            <person name="Goodwin S."/>
            <person name="Spatafora J."/>
            <person name="Crous P."/>
            <person name="Grigoriev I."/>
        </authorList>
    </citation>
    <scope>NUCLEOTIDE SEQUENCE</scope>
    <source>
        <strain evidence="8">CBS 269.34</strain>
    </source>
</reference>
<feature type="region of interest" description="Disordered" evidence="7">
    <location>
        <begin position="397"/>
        <end position="416"/>
    </location>
</feature>
<sequence>MENANPMIMSDDAQDHLPDAISNMPPSSPLGPPSSTGSRKLKKPPPITPKRFTRFFTPRSSVHGSSRFSSLSKSGRQLQDITRSVNRRSNVHNGTPRKTVNFADLPTPSDDHPVTPQMDSRKRKLAYLSPESSPIQSSPIPSSPSKRVRTASHQFTILEDTEVELETQALFFEEAERPRPQPVRRSRALGSTARILQRSFGGAASVGRGALQDSCSRWQDQTANFSTGPTDLLQIPNSAIPFCTASCNTNPFVAIGDEDGYVHLMDTEESHASFSRAHVSVRPHNNAVMDLAFSSDDLLLATASGDQSAQIMDVRTQQCVHVLAKHTSSVKQVCFQPGDDKVIATSGRDGTVQIWDLRCSGSSDVYTSAYDDSAPFASTIRTIAGAHANNMFAGASVTSGSKGFRDSSKKEPPSRDRVSVTALAFLPSGRSHMLLTASDASTTVKLWDIRGRYSRRGPPTPISVTKEPDSHNRHRRCAVNSLTLNTDGSRFYVLSKDHRIYAYATSHLILGHAPEFNTSDSTRQRYMSTGKAGLGPIYGFKHPDLQAGSFYVKASLRKASGDQSELLAVGSSKGSPILFPTDESFLQREPQYQDEDADELPRTRSSSRSLSSAPSLTMASSGSGSPSSRDTIPMYQHGTPLIRGHEKEVTNVAWTTEGSLVSVGDDFTSRCWREGPRARELRLSGETGGQRWASGWADVVGGFDDDE</sequence>
<evidence type="ECO:0000313" key="8">
    <source>
        <dbReference type="EMBL" id="KAF2489798.1"/>
    </source>
</evidence>
<feature type="compositionally biased region" description="Basic and acidic residues" evidence="7">
    <location>
        <begin position="403"/>
        <end position="416"/>
    </location>
</feature>
<dbReference type="InterPro" id="IPR036322">
    <property type="entry name" value="WD40_repeat_dom_sf"/>
</dbReference>
<keyword evidence="2 6" id="KW-0853">WD repeat</keyword>
<accession>A0A6A6QBE8</accession>
<feature type="compositionally biased region" description="Low complexity" evidence="7">
    <location>
        <begin position="603"/>
        <end position="628"/>
    </location>
</feature>
<feature type="region of interest" description="Disordered" evidence="7">
    <location>
        <begin position="584"/>
        <end position="637"/>
    </location>
</feature>
<dbReference type="PANTHER" id="PTHR22852">
    <property type="entry name" value="LETHAL 2 DENTICLELESS PROTEIN RETINOIC ACID-REGULATED NUCLEAR MATRIX-ASSOCIATED PROTEIN"/>
    <property type="match status" value="1"/>
</dbReference>
<evidence type="ECO:0000256" key="7">
    <source>
        <dbReference type="SAM" id="MobiDB-lite"/>
    </source>
</evidence>
<dbReference type="PROSITE" id="PS50294">
    <property type="entry name" value="WD_REPEATS_REGION"/>
    <property type="match status" value="1"/>
</dbReference>
<dbReference type="PROSITE" id="PS00678">
    <property type="entry name" value="WD_REPEATS_1"/>
    <property type="match status" value="1"/>
</dbReference>
<dbReference type="InterPro" id="IPR015943">
    <property type="entry name" value="WD40/YVTN_repeat-like_dom_sf"/>
</dbReference>
<feature type="repeat" description="WD" evidence="6">
    <location>
        <begin position="281"/>
        <end position="322"/>
    </location>
</feature>
<dbReference type="InterPro" id="IPR001680">
    <property type="entry name" value="WD40_rpt"/>
</dbReference>
<evidence type="ECO:0000256" key="6">
    <source>
        <dbReference type="PROSITE-ProRule" id="PRU00221"/>
    </source>
</evidence>
<dbReference type="OrthoDB" id="2096344at2759"/>
<keyword evidence="3" id="KW-0677">Repeat</keyword>
<dbReference type="GO" id="GO:0005634">
    <property type="term" value="C:nucleus"/>
    <property type="evidence" value="ECO:0007669"/>
    <property type="project" value="TreeGrafter"/>
</dbReference>
<feature type="compositionally biased region" description="Polar residues" evidence="7">
    <location>
        <begin position="75"/>
        <end position="84"/>
    </location>
</feature>
<keyword evidence="9" id="KW-1185">Reference proteome</keyword>
<proteinExistence type="inferred from homology"/>
<dbReference type="GO" id="GO:0030674">
    <property type="term" value="F:protein-macromolecule adaptor activity"/>
    <property type="evidence" value="ECO:0007669"/>
    <property type="project" value="TreeGrafter"/>
</dbReference>
<feature type="compositionally biased region" description="Low complexity" evidence="7">
    <location>
        <begin position="129"/>
        <end position="145"/>
    </location>
</feature>
<dbReference type="InterPro" id="IPR019775">
    <property type="entry name" value="WD40_repeat_CS"/>
</dbReference>